<accession>A0A5K7XPK3</accession>
<sequence length="464" mass="50238">MFAFHETTRKRICRTGFFALCLAPTCATAAWIVDHHLPWRQAAAARRLSDRYHLQVQLSDYREPRPNFLRTASATVADPQVAAPLLKLTGVETHRGDTLALSIDELALSVADLPALAERLEWWFQRTAARRIDLLVKRVTLTAPVITQLHQLRATIERDAAGKLGFRLIAHTTATPAADAKPLKLWLETPAATEDGAPEHAVVTLDTEQNALPASLLAPLVPGAAALNDTATFTGSVEWKSSHPLGGPTTPAWEGDLKGQFTGVDLARLIPQTSSHKLQGTATLELADCRWRDARFTHLAGTLVAAPNARLNGAFLFAARKYLVCRISSSQPTLQAAAERYAYPYLHQAEELKQHAAADAALAEDFHLLDRLACQFKLDATGLIIAPPSEEAATADATEAIAVANGHPLLLAAADAKAAAESGSFTPVRLPAASWLQFMANSTSLWLPFTPEAVETARRLPRPE</sequence>
<feature type="signal peptide" evidence="1">
    <location>
        <begin position="1"/>
        <end position="29"/>
    </location>
</feature>
<protein>
    <recommendedName>
        <fullName evidence="4">AsmA-like C-terminal domain-containing protein</fullName>
    </recommendedName>
</protein>
<keyword evidence="3" id="KW-1185">Reference proteome</keyword>
<dbReference type="KEGG" id="lpav:PLANPX_4941"/>
<gene>
    <name evidence="2" type="ORF">PLANPX_4941</name>
</gene>
<evidence type="ECO:0000313" key="2">
    <source>
        <dbReference type="EMBL" id="BBO35329.1"/>
    </source>
</evidence>
<name>A0A5K7XPK3_9BACT</name>
<reference evidence="3" key="1">
    <citation type="submission" date="2019-10" db="EMBL/GenBank/DDBJ databases">
        <title>Lacipirellula parvula gen. nov., sp. nov., representing a lineage of planctomycetes widespread in freshwater anoxic habitats, and description of the family Lacipirellulaceae.</title>
        <authorList>
            <person name="Dedysh S.N."/>
            <person name="Kulichevskaya I.S."/>
            <person name="Beletsky A.V."/>
            <person name="Rakitin A.L."/>
            <person name="Mardanov A.V."/>
            <person name="Ivanova A.A."/>
            <person name="Saltykova V.X."/>
            <person name="Rijpstra W.I.C."/>
            <person name="Sinninghe Damste J.S."/>
            <person name="Ravin N.V."/>
        </authorList>
    </citation>
    <scope>NUCLEOTIDE SEQUENCE [LARGE SCALE GENOMIC DNA]</scope>
    <source>
        <strain evidence="3">PX69</strain>
    </source>
</reference>
<dbReference type="RefSeq" id="WP_152100731.1">
    <property type="nucleotide sequence ID" value="NZ_AP021861.1"/>
</dbReference>
<proteinExistence type="predicted"/>
<dbReference type="AlphaFoldDB" id="A0A5K7XPK3"/>
<organism evidence="2 3">
    <name type="scientific">Lacipirellula parvula</name>
    <dbReference type="NCBI Taxonomy" id="2650471"/>
    <lineage>
        <taxon>Bacteria</taxon>
        <taxon>Pseudomonadati</taxon>
        <taxon>Planctomycetota</taxon>
        <taxon>Planctomycetia</taxon>
        <taxon>Pirellulales</taxon>
        <taxon>Lacipirellulaceae</taxon>
        <taxon>Lacipirellula</taxon>
    </lineage>
</organism>
<evidence type="ECO:0008006" key="4">
    <source>
        <dbReference type="Google" id="ProtNLM"/>
    </source>
</evidence>
<dbReference type="EMBL" id="AP021861">
    <property type="protein sequence ID" value="BBO35329.1"/>
    <property type="molecule type" value="Genomic_DNA"/>
</dbReference>
<feature type="chain" id="PRO_5025057817" description="AsmA-like C-terminal domain-containing protein" evidence="1">
    <location>
        <begin position="30"/>
        <end position="464"/>
    </location>
</feature>
<keyword evidence="1" id="KW-0732">Signal</keyword>
<evidence type="ECO:0000313" key="3">
    <source>
        <dbReference type="Proteomes" id="UP000326837"/>
    </source>
</evidence>
<evidence type="ECO:0000256" key="1">
    <source>
        <dbReference type="SAM" id="SignalP"/>
    </source>
</evidence>
<dbReference type="Proteomes" id="UP000326837">
    <property type="component" value="Chromosome"/>
</dbReference>